<feature type="compositionally biased region" description="Polar residues" evidence="1">
    <location>
        <begin position="122"/>
        <end position="131"/>
    </location>
</feature>
<feature type="region of interest" description="Disordered" evidence="1">
    <location>
        <begin position="34"/>
        <end position="71"/>
    </location>
</feature>
<dbReference type="Proteomes" id="UP001293254">
    <property type="component" value="Unassembled WGS sequence"/>
</dbReference>
<dbReference type="EMBL" id="JACGWO010000003">
    <property type="protein sequence ID" value="KAK4430916.1"/>
    <property type="molecule type" value="Genomic_DNA"/>
</dbReference>
<feature type="compositionally biased region" description="Polar residues" evidence="1">
    <location>
        <begin position="101"/>
        <end position="110"/>
    </location>
</feature>
<evidence type="ECO:0000256" key="1">
    <source>
        <dbReference type="SAM" id="MobiDB-lite"/>
    </source>
</evidence>
<accession>A0AAE1YIL4</accession>
<gene>
    <name evidence="2" type="ORF">Salat_0853500</name>
</gene>
<evidence type="ECO:0000313" key="3">
    <source>
        <dbReference type="Proteomes" id="UP001293254"/>
    </source>
</evidence>
<evidence type="ECO:0000313" key="2">
    <source>
        <dbReference type="EMBL" id="KAK4430916.1"/>
    </source>
</evidence>
<comment type="caution">
    <text evidence="2">The sequence shown here is derived from an EMBL/GenBank/DDBJ whole genome shotgun (WGS) entry which is preliminary data.</text>
</comment>
<reference evidence="2" key="2">
    <citation type="journal article" date="2024" name="Plant">
        <title>Genomic evolution and insights into agronomic trait innovations of Sesamum species.</title>
        <authorList>
            <person name="Miao H."/>
            <person name="Wang L."/>
            <person name="Qu L."/>
            <person name="Liu H."/>
            <person name="Sun Y."/>
            <person name="Le M."/>
            <person name="Wang Q."/>
            <person name="Wei S."/>
            <person name="Zheng Y."/>
            <person name="Lin W."/>
            <person name="Duan Y."/>
            <person name="Cao H."/>
            <person name="Xiong S."/>
            <person name="Wang X."/>
            <person name="Wei L."/>
            <person name="Li C."/>
            <person name="Ma Q."/>
            <person name="Ju M."/>
            <person name="Zhao R."/>
            <person name="Li G."/>
            <person name="Mu C."/>
            <person name="Tian Q."/>
            <person name="Mei H."/>
            <person name="Zhang T."/>
            <person name="Gao T."/>
            <person name="Zhang H."/>
        </authorList>
    </citation>
    <scope>NUCLEOTIDE SEQUENCE</scope>
    <source>
        <strain evidence="2">3651</strain>
    </source>
</reference>
<feature type="compositionally biased region" description="Basic and acidic residues" evidence="1">
    <location>
        <begin position="227"/>
        <end position="243"/>
    </location>
</feature>
<feature type="region of interest" description="Disordered" evidence="1">
    <location>
        <begin position="100"/>
        <end position="132"/>
    </location>
</feature>
<reference evidence="2" key="1">
    <citation type="submission" date="2020-06" db="EMBL/GenBank/DDBJ databases">
        <authorList>
            <person name="Li T."/>
            <person name="Hu X."/>
            <person name="Zhang T."/>
            <person name="Song X."/>
            <person name="Zhang H."/>
            <person name="Dai N."/>
            <person name="Sheng W."/>
            <person name="Hou X."/>
            <person name="Wei L."/>
        </authorList>
    </citation>
    <scope>NUCLEOTIDE SEQUENCE</scope>
    <source>
        <strain evidence="2">3651</strain>
        <tissue evidence="2">Leaf</tissue>
    </source>
</reference>
<feature type="compositionally biased region" description="Polar residues" evidence="1">
    <location>
        <begin position="39"/>
        <end position="66"/>
    </location>
</feature>
<sequence>MEDRTTQQQIQGEVGIVTYLVTWSKRETTGWAASPEGWVQSTHRSNPSSLDPTLNVQPGSPQTSPRAHNPRKAAHLHILITRHPQSSNLQPITELGIPTVHNLQPTTHNPQPTPSNPRPISGNPQPCNSYPNPHKPLTNLSIPVTTPTSPLPYKTLPVQSASAGGPPTISSLPVTAHLDPTPIFTSVNEATSVTKSTLLGQPSQPRCKSPIGGRVMESTAGTFPHPDAGRPGKSQKELDTTQM</sequence>
<name>A0AAE1YIL4_9LAMI</name>
<dbReference type="AlphaFoldDB" id="A0AAE1YIL4"/>
<proteinExistence type="predicted"/>
<keyword evidence="3" id="KW-1185">Reference proteome</keyword>
<feature type="region of interest" description="Disordered" evidence="1">
    <location>
        <begin position="198"/>
        <end position="243"/>
    </location>
</feature>
<organism evidence="2 3">
    <name type="scientific">Sesamum alatum</name>
    <dbReference type="NCBI Taxonomy" id="300844"/>
    <lineage>
        <taxon>Eukaryota</taxon>
        <taxon>Viridiplantae</taxon>
        <taxon>Streptophyta</taxon>
        <taxon>Embryophyta</taxon>
        <taxon>Tracheophyta</taxon>
        <taxon>Spermatophyta</taxon>
        <taxon>Magnoliopsida</taxon>
        <taxon>eudicotyledons</taxon>
        <taxon>Gunneridae</taxon>
        <taxon>Pentapetalae</taxon>
        <taxon>asterids</taxon>
        <taxon>lamiids</taxon>
        <taxon>Lamiales</taxon>
        <taxon>Pedaliaceae</taxon>
        <taxon>Sesamum</taxon>
    </lineage>
</organism>
<protein>
    <submittedName>
        <fullName evidence="2">Uncharacterized protein</fullName>
    </submittedName>
</protein>